<evidence type="ECO:0000256" key="1">
    <source>
        <dbReference type="ARBA" id="ARBA00005189"/>
    </source>
</evidence>
<dbReference type="GO" id="GO:0016746">
    <property type="term" value="F:acyltransferase activity"/>
    <property type="evidence" value="ECO:0007669"/>
    <property type="project" value="UniProtKB-KW"/>
</dbReference>
<gene>
    <name evidence="7" type="ordered locus">Despr_1213</name>
</gene>
<dbReference type="AlphaFoldDB" id="A0A7U4DNR6"/>
<evidence type="ECO:0000313" key="7">
    <source>
        <dbReference type="EMBL" id="ADW17381.1"/>
    </source>
</evidence>
<protein>
    <submittedName>
        <fullName evidence="7">Phospholipid/glycerol acyltransferase</fullName>
    </submittedName>
</protein>
<dbReference type="InterPro" id="IPR016181">
    <property type="entry name" value="Acyl_CoA_acyltransferase"/>
</dbReference>
<evidence type="ECO:0000256" key="5">
    <source>
        <dbReference type="ARBA" id="ARBA00023315"/>
    </source>
</evidence>
<keyword evidence="5 7" id="KW-0012">Acyltransferase</keyword>
<dbReference type="SMART" id="SM00563">
    <property type="entry name" value="PlsC"/>
    <property type="match status" value="1"/>
</dbReference>
<dbReference type="InterPro" id="IPR002123">
    <property type="entry name" value="Plipid/glycerol_acylTrfase"/>
</dbReference>
<evidence type="ECO:0000256" key="3">
    <source>
        <dbReference type="ARBA" id="ARBA00022679"/>
    </source>
</evidence>
<name>A0A7U4DNR6_DESPD</name>
<keyword evidence="3" id="KW-0808">Transferase</keyword>
<evidence type="ECO:0000259" key="6">
    <source>
        <dbReference type="SMART" id="SM00563"/>
    </source>
</evidence>
<dbReference type="SUPFAM" id="SSF69593">
    <property type="entry name" value="Glycerol-3-phosphate (1)-acyltransferase"/>
    <property type="match status" value="1"/>
</dbReference>
<evidence type="ECO:0000256" key="2">
    <source>
        <dbReference type="ARBA" id="ARBA00022516"/>
    </source>
</evidence>
<accession>A0A7U4DNR6</accession>
<dbReference type="SUPFAM" id="SSF55729">
    <property type="entry name" value="Acyl-CoA N-acyltransferases (Nat)"/>
    <property type="match status" value="1"/>
</dbReference>
<proteinExistence type="predicted"/>
<feature type="domain" description="Phospholipid/glycerol acyltransferase" evidence="6">
    <location>
        <begin position="81"/>
        <end position="198"/>
    </location>
</feature>
<dbReference type="PANTHER" id="PTHR37323">
    <property type="entry name" value="GCN5-RELATED N-ACETYLTRANSFERASE"/>
    <property type="match status" value="1"/>
</dbReference>
<dbReference type="RefSeq" id="WP_015723923.1">
    <property type="nucleotide sequence ID" value="NC_014972.1"/>
</dbReference>
<dbReference type="InterPro" id="IPR052351">
    <property type="entry name" value="Ornithine_N-alpha-AT"/>
</dbReference>
<dbReference type="GO" id="GO:0006629">
    <property type="term" value="P:lipid metabolic process"/>
    <property type="evidence" value="ECO:0007669"/>
    <property type="project" value="UniProtKB-KW"/>
</dbReference>
<organism evidence="7 8">
    <name type="scientific">Desulfobulbus propionicus (strain ATCC 33891 / DSM 2032 / VKM B-1956 / 1pr3)</name>
    <dbReference type="NCBI Taxonomy" id="577650"/>
    <lineage>
        <taxon>Bacteria</taxon>
        <taxon>Pseudomonadati</taxon>
        <taxon>Thermodesulfobacteriota</taxon>
        <taxon>Desulfobulbia</taxon>
        <taxon>Desulfobulbales</taxon>
        <taxon>Desulfobulbaceae</taxon>
        <taxon>Desulfobulbus</taxon>
    </lineage>
</organism>
<keyword evidence="8" id="KW-1185">Reference proteome</keyword>
<keyword evidence="2" id="KW-0444">Lipid biosynthesis</keyword>
<dbReference type="Pfam" id="PF19576">
    <property type="entry name" value="Acyltransf_2"/>
    <property type="match status" value="1"/>
</dbReference>
<dbReference type="EMBL" id="CP002364">
    <property type="protein sequence ID" value="ADW17381.1"/>
    <property type="molecule type" value="Genomic_DNA"/>
</dbReference>
<dbReference type="Proteomes" id="UP000006365">
    <property type="component" value="Chromosome"/>
</dbReference>
<dbReference type="Pfam" id="PF13444">
    <property type="entry name" value="Acetyltransf_5"/>
    <property type="match status" value="1"/>
</dbReference>
<comment type="pathway">
    <text evidence="1">Lipid metabolism.</text>
</comment>
<keyword evidence="4" id="KW-0443">Lipid metabolism</keyword>
<evidence type="ECO:0000256" key="4">
    <source>
        <dbReference type="ARBA" id="ARBA00023098"/>
    </source>
</evidence>
<dbReference type="InterPro" id="IPR045746">
    <property type="entry name" value="ACT14924-like_Acyltransf_dom"/>
</dbReference>
<dbReference type="PANTHER" id="PTHR37323:SF1">
    <property type="entry name" value="L-ORNITHINE N(ALPHA)-ACYLTRANSFERASE"/>
    <property type="match status" value="1"/>
</dbReference>
<sequence>MFTVDALLTRYSPGLAARPLLSSPLRSVLRRLLHEDRFVRFAEQYPHLRGMDFVEQVLESLQCTYTVAEREREHIPASGRVMIIANHPIGTLDGLALLKLVHDCRPDVRIVANDLLEAITPLRPCLLSVRVMTGVTRKEQIGHIERSLANEEAVIIFPAGEVSRLSPKGIQDGPWRKGFLRLAARAKAPILPIHVRARNSLAFYSASMLFKPLSTLMLIGEMFQQRRQPLKLTIGGLIPHAAYTNLKLRDKDKVALFRKHLYRIGAGKRPILPAESAIARPERRVVLKKNVQAGELLGTTPDGKSIYLFAGDEQSPVLREIARLREITFRAVGEGSGKRLDMDAFDRYYRHLVLWSEEDLEIVGAYRLADAGAVVRERGHEGLYSHSLFQFDRTHFPYLDGGLELGRSFVQQRYWGKRGLDYLWYGIGAFLRKNPGYRYLFGPVSISNAMPQTARELLIFFYKLYFSGSGSQACSRHPFRFSLPVTDLARSFRGDNYQQDLIHLKSLLATMGTSIPTLYKQYTELCQPGGVVFLDFNIDRAFGDCVDGLVVVDTAQLKPAKRRRYIEHSVLAAGCGETRSSFENLGQ</sequence>
<reference evidence="7 8" key="1">
    <citation type="journal article" date="2011" name="Stand. Genomic Sci.">
        <title>Complete genome sequence of Desulfobulbus propionicus type strain (1pr3).</title>
        <authorList>
            <person name="Pagani I."/>
            <person name="Lapidus A."/>
            <person name="Nolan M."/>
            <person name="Lucas S."/>
            <person name="Hammon N."/>
            <person name="Deshpande S."/>
            <person name="Cheng J.F."/>
            <person name="Chertkov O."/>
            <person name="Davenport K."/>
            <person name="Tapia R."/>
            <person name="Han C."/>
            <person name="Goodwin L."/>
            <person name="Pitluck S."/>
            <person name="Liolios K."/>
            <person name="Mavromatis K."/>
            <person name="Ivanova N."/>
            <person name="Mikhailova N."/>
            <person name="Pati A."/>
            <person name="Chen A."/>
            <person name="Palaniappan K."/>
            <person name="Land M."/>
            <person name="Hauser L."/>
            <person name="Chang Y.J."/>
            <person name="Jeffries C.D."/>
            <person name="Detter J.C."/>
            <person name="Brambilla E."/>
            <person name="Kannan K.P."/>
            <person name="Djao O.D."/>
            <person name="Rohde M."/>
            <person name="Pukall R."/>
            <person name="Spring S."/>
            <person name="Goker M."/>
            <person name="Sikorski J."/>
            <person name="Woyke T."/>
            <person name="Bristow J."/>
            <person name="Eisen J.A."/>
            <person name="Markowitz V."/>
            <person name="Hugenholtz P."/>
            <person name="Kyrpides N.C."/>
            <person name="Klenk H.P."/>
        </authorList>
    </citation>
    <scope>NUCLEOTIDE SEQUENCE [LARGE SCALE GENOMIC DNA]</scope>
    <source>
        <strain evidence="8">ATCC 33891 / DSM 2032 / 1pr3</strain>
    </source>
</reference>
<evidence type="ECO:0000313" key="8">
    <source>
        <dbReference type="Proteomes" id="UP000006365"/>
    </source>
</evidence>
<dbReference type="KEGG" id="dpr:Despr_1213"/>